<proteinExistence type="predicted"/>
<dbReference type="InterPro" id="IPR011051">
    <property type="entry name" value="RmlC_Cupin_sf"/>
</dbReference>
<keyword evidence="3" id="KW-1185">Reference proteome</keyword>
<dbReference type="Pfam" id="PF06249">
    <property type="entry name" value="EutQ"/>
    <property type="match status" value="1"/>
</dbReference>
<evidence type="ECO:0000256" key="1">
    <source>
        <dbReference type="SAM" id="MobiDB-lite"/>
    </source>
</evidence>
<comment type="caution">
    <text evidence="2">The sequence shown here is derived from an EMBL/GenBank/DDBJ whole genome shotgun (WGS) entry which is preliminary data.</text>
</comment>
<dbReference type="Proteomes" id="UP001596087">
    <property type="component" value="Unassembled WGS sequence"/>
</dbReference>
<dbReference type="InterPro" id="IPR014710">
    <property type="entry name" value="RmlC-like_jellyroll"/>
</dbReference>
<feature type="region of interest" description="Disordered" evidence="1">
    <location>
        <begin position="102"/>
        <end position="125"/>
    </location>
</feature>
<name>A0ABW0BG26_9ACTN</name>
<evidence type="ECO:0000313" key="3">
    <source>
        <dbReference type="Proteomes" id="UP001596087"/>
    </source>
</evidence>
<evidence type="ECO:0008006" key="4">
    <source>
        <dbReference type="Google" id="ProtNLM"/>
    </source>
</evidence>
<dbReference type="SUPFAM" id="SSF51182">
    <property type="entry name" value="RmlC-like cupins"/>
    <property type="match status" value="1"/>
</dbReference>
<dbReference type="RefSeq" id="WP_378588329.1">
    <property type="nucleotide sequence ID" value="NZ_JBHSKD010000007.1"/>
</dbReference>
<dbReference type="EMBL" id="JBHSKD010000007">
    <property type="protein sequence ID" value="MFC5176245.1"/>
    <property type="molecule type" value="Genomic_DNA"/>
</dbReference>
<evidence type="ECO:0000313" key="2">
    <source>
        <dbReference type="EMBL" id="MFC5176245.1"/>
    </source>
</evidence>
<dbReference type="Gene3D" id="2.60.120.10">
    <property type="entry name" value="Jelly Rolls"/>
    <property type="match status" value="1"/>
</dbReference>
<protein>
    <recommendedName>
        <fullName evidence="4">Cupin domain-containing protein</fullName>
    </recommendedName>
</protein>
<sequence>MNHLVTLRGARTIETPAASMRTYASPSAGSTVDVSVWRTEMQPDTSGPVHVIDTDHVVVVVDGLLKAVVDGTAVEAGAGDCVLLPHGAARQLTAGPSGVTTLTAARPGSTARAGDADPVPVPWAN</sequence>
<organism evidence="2 3">
    <name type="scientific">Nocardioides taihuensis</name>
    <dbReference type="NCBI Taxonomy" id="1835606"/>
    <lineage>
        <taxon>Bacteria</taxon>
        <taxon>Bacillati</taxon>
        <taxon>Actinomycetota</taxon>
        <taxon>Actinomycetes</taxon>
        <taxon>Propionibacteriales</taxon>
        <taxon>Nocardioidaceae</taxon>
        <taxon>Nocardioides</taxon>
    </lineage>
</organism>
<gene>
    <name evidence="2" type="ORF">ACFPGP_06150</name>
</gene>
<reference evidence="3" key="1">
    <citation type="journal article" date="2019" name="Int. J. Syst. Evol. Microbiol.">
        <title>The Global Catalogue of Microorganisms (GCM) 10K type strain sequencing project: providing services to taxonomists for standard genome sequencing and annotation.</title>
        <authorList>
            <consortium name="The Broad Institute Genomics Platform"/>
            <consortium name="The Broad Institute Genome Sequencing Center for Infectious Disease"/>
            <person name="Wu L."/>
            <person name="Ma J."/>
        </authorList>
    </citation>
    <scope>NUCLEOTIDE SEQUENCE [LARGE SCALE GENOMIC DNA]</scope>
    <source>
        <strain evidence="3">DFY41</strain>
    </source>
</reference>
<accession>A0ABW0BG26</accession>
<dbReference type="InterPro" id="IPR010424">
    <property type="entry name" value="EutQ"/>
</dbReference>